<dbReference type="CDD" id="cd03416">
    <property type="entry name" value="CbiX_SirB_N"/>
    <property type="match status" value="1"/>
</dbReference>
<feature type="region of interest" description="Disordered" evidence="3">
    <location>
        <begin position="1"/>
        <end position="83"/>
    </location>
</feature>
<evidence type="ECO:0000313" key="5">
    <source>
        <dbReference type="Proteomes" id="UP000695264"/>
    </source>
</evidence>
<dbReference type="EMBL" id="JAATEN010000002">
    <property type="protein sequence ID" value="NJP99493.1"/>
    <property type="molecule type" value="Genomic_DNA"/>
</dbReference>
<organism evidence="4 5">
    <name type="scientific">Streptomyces zingiberis</name>
    <dbReference type="NCBI Taxonomy" id="2053010"/>
    <lineage>
        <taxon>Bacteria</taxon>
        <taxon>Bacillati</taxon>
        <taxon>Actinomycetota</taxon>
        <taxon>Actinomycetes</taxon>
        <taxon>Kitasatosporales</taxon>
        <taxon>Streptomycetaceae</taxon>
        <taxon>Streptomyces</taxon>
    </lineage>
</organism>
<protein>
    <submittedName>
        <fullName evidence="4">Sirohydrochlorin chelatase</fullName>
    </submittedName>
</protein>
<dbReference type="RefSeq" id="WP_168100114.1">
    <property type="nucleotide sequence ID" value="NZ_JAATEN010000002.1"/>
</dbReference>
<dbReference type="Gene3D" id="3.40.50.1400">
    <property type="match status" value="2"/>
</dbReference>
<evidence type="ECO:0000256" key="1">
    <source>
        <dbReference type="ARBA" id="ARBA00022723"/>
    </source>
</evidence>
<accession>A0ABX1BXV1</accession>
<keyword evidence="1" id="KW-0479">Metal-binding</keyword>
<comment type="caution">
    <text evidence="4">The sequence shown here is derived from an EMBL/GenBank/DDBJ whole genome shotgun (WGS) entry which is preliminary data.</text>
</comment>
<dbReference type="PANTHER" id="PTHR33542:SF5">
    <property type="entry name" value="FERROCHELATASE CHE1"/>
    <property type="match status" value="1"/>
</dbReference>
<reference evidence="4 5" key="1">
    <citation type="submission" date="2020-03" db="EMBL/GenBank/DDBJ databases">
        <title>WGS of actinomycetes isolated from Thailand.</title>
        <authorList>
            <person name="Thawai C."/>
        </authorList>
    </citation>
    <scope>NUCLEOTIDE SEQUENCE [LARGE SCALE GENOMIC DNA]</scope>
    <source>
        <strain evidence="4 5">PLAI 1-29</strain>
    </source>
</reference>
<dbReference type="InterPro" id="IPR050963">
    <property type="entry name" value="Sirohydro_Cobaltochel/CbiX"/>
</dbReference>
<keyword evidence="5" id="KW-1185">Reference proteome</keyword>
<dbReference type="Proteomes" id="UP000695264">
    <property type="component" value="Unassembled WGS sequence"/>
</dbReference>
<feature type="compositionally biased region" description="Basic and acidic residues" evidence="3">
    <location>
        <begin position="33"/>
        <end position="56"/>
    </location>
</feature>
<dbReference type="SUPFAM" id="SSF53800">
    <property type="entry name" value="Chelatase"/>
    <property type="match status" value="1"/>
</dbReference>
<name>A0ABX1BXV1_9ACTN</name>
<evidence type="ECO:0000313" key="4">
    <source>
        <dbReference type="EMBL" id="NJP99493.1"/>
    </source>
</evidence>
<dbReference type="CDD" id="cd03414">
    <property type="entry name" value="CbiX_SirB_C"/>
    <property type="match status" value="1"/>
</dbReference>
<dbReference type="PANTHER" id="PTHR33542">
    <property type="entry name" value="SIROHYDROCHLORIN FERROCHELATASE, CHLOROPLASTIC"/>
    <property type="match status" value="1"/>
</dbReference>
<feature type="compositionally biased region" description="Basic residues" evidence="3">
    <location>
        <begin position="69"/>
        <end position="80"/>
    </location>
</feature>
<evidence type="ECO:0000256" key="2">
    <source>
        <dbReference type="ARBA" id="ARBA00023239"/>
    </source>
</evidence>
<proteinExistence type="predicted"/>
<gene>
    <name evidence="4" type="ORF">HCK00_02780</name>
</gene>
<evidence type="ECO:0000256" key="3">
    <source>
        <dbReference type="SAM" id="MobiDB-lite"/>
    </source>
</evidence>
<keyword evidence="2" id="KW-0456">Lyase</keyword>
<dbReference type="InterPro" id="IPR002762">
    <property type="entry name" value="CbiX-like"/>
</dbReference>
<dbReference type="Pfam" id="PF01903">
    <property type="entry name" value="CbiX"/>
    <property type="match status" value="2"/>
</dbReference>
<sequence length="354" mass="36210">MTATPPSPGARAPYPGGADGRPDGTAGRSATPRPDRHTPGSRPHPEDRRAQERHLPEGPAPHLAAPLRAGHRRTAVRRTGVRPPTLVAVAHGSRDPAALRTVTALLDRVRELRPWLPVRLGHIELNEPLLPDTLAELAATDPGPATGGDGPAAVVVPLLLSRGHHVRHDIPRAVAATVPALRAAVAAPLGPHPLLAEALHTRLREAEEAAGTAGAAGRARRADGVVLAAAGSRDPDAAYDVHRAAALLSLRLGTVPVVPAYASAAAPTVPGALRALRDRGCRRIAVAAYFTAPGRFATACAEAAATTPGAGLAPAPLGAHPALARLVLHRYDEVLASALSGAGTAFRSAGPVPV</sequence>